<reference evidence="1 2" key="1">
    <citation type="submission" date="2020-02" db="EMBL/GenBank/DDBJ databases">
        <authorList>
            <person name="Ma Q."/>
            <person name="Huang Y."/>
            <person name="Song X."/>
            <person name="Pei D."/>
        </authorList>
    </citation>
    <scope>NUCLEOTIDE SEQUENCE [LARGE SCALE GENOMIC DNA]</scope>
    <source>
        <strain evidence="1">Sxm20200214</strain>
        <tissue evidence="1">Leaf</tissue>
    </source>
</reference>
<gene>
    <name evidence="1" type="ORF">Bca52824_081418</name>
</gene>
<dbReference type="EMBL" id="JAAMPC010000016">
    <property type="protein sequence ID" value="KAG2251282.1"/>
    <property type="molecule type" value="Genomic_DNA"/>
</dbReference>
<organism evidence="1 2">
    <name type="scientific">Brassica carinata</name>
    <name type="common">Ethiopian mustard</name>
    <name type="synonym">Abyssinian cabbage</name>
    <dbReference type="NCBI Taxonomy" id="52824"/>
    <lineage>
        <taxon>Eukaryota</taxon>
        <taxon>Viridiplantae</taxon>
        <taxon>Streptophyta</taxon>
        <taxon>Embryophyta</taxon>
        <taxon>Tracheophyta</taxon>
        <taxon>Spermatophyta</taxon>
        <taxon>Magnoliopsida</taxon>
        <taxon>eudicotyledons</taxon>
        <taxon>Gunneridae</taxon>
        <taxon>Pentapetalae</taxon>
        <taxon>rosids</taxon>
        <taxon>malvids</taxon>
        <taxon>Brassicales</taxon>
        <taxon>Brassicaceae</taxon>
        <taxon>Brassiceae</taxon>
        <taxon>Brassica</taxon>
    </lineage>
</organism>
<sequence>PNRKGELKQTLRAVSPINANRWKGNDEHVTHHVQERPAFLGHASRRAITFFAGVREDERRSSAISEETNLWRTNRVVLTKVLTGISSLMNRRI</sequence>
<evidence type="ECO:0000313" key="1">
    <source>
        <dbReference type="EMBL" id="KAG2251282.1"/>
    </source>
</evidence>
<proteinExistence type="predicted"/>
<dbReference type="AlphaFoldDB" id="A0A8X7TR83"/>
<protein>
    <submittedName>
        <fullName evidence="1">Uncharacterized protein</fullName>
    </submittedName>
</protein>
<name>A0A8X7TR83_BRACI</name>
<accession>A0A8X7TR83</accession>
<keyword evidence="2" id="KW-1185">Reference proteome</keyword>
<dbReference type="Proteomes" id="UP000886595">
    <property type="component" value="Unassembled WGS sequence"/>
</dbReference>
<evidence type="ECO:0000313" key="2">
    <source>
        <dbReference type="Proteomes" id="UP000886595"/>
    </source>
</evidence>
<comment type="caution">
    <text evidence="1">The sequence shown here is derived from an EMBL/GenBank/DDBJ whole genome shotgun (WGS) entry which is preliminary data.</text>
</comment>
<feature type="non-terminal residue" evidence="1">
    <location>
        <position position="1"/>
    </location>
</feature>